<dbReference type="RefSeq" id="WP_305012891.1">
    <property type="nucleotide sequence ID" value="NZ_JAUQSX010000009.1"/>
</dbReference>
<gene>
    <name evidence="3" type="ORF">Q5H92_17725</name>
</gene>
<evidence type="ECO:0000313" key="3">
    <source>
        <dbReference type="EMBL" id="MDO7848211.1"/>
    </source>
</evidence>
<dbReference type="EMBL" id="JAUQSX010000009">
    <property type="protein sequence ID" value="MDO7848211.1"/>
    <property type="molecule type" value="Genomic_DNA"/>
</dbReference>
<dbReference type="PANTHER" id="PTHR37464">
    <property type="entry name" value="BLL2463 PROTEIN"/>
    <property type="match status" value="1"/>
</dbReference>
<comment type="caution">
    <text evidence="3">The sequence shown here is derived from an EMBL/GenBank/DDBJ whole genome shotgun (WGS) entry which is preliminary data.</text>
</comment>
<organism evidence="3 4">
    <name type="scientific">Hymenobacter mellowenesis</name>
    <dbReference type="NCBI Taxonomy" id="3063995"/>
    <lineage>
        <taxon>Bacteria</taxon>
        <taxon>Pseudomonadati</taxon>
        <taxon>Bacteroidota</taxon>
        <taxon>Cytophagia</taxon>
        <taxon>Cytophagales</taxon>
        <taxon>Hymenobacteraceae</taxon>
        <taxon>Hymenobacter</taxon>
    </lineage>
</organism>
<keyword evidence="1" id="KW-0812">Transmembrane</keyword>
<evidence type="ECO:0000313" key="4">
    <source>
        <dbReference type="Proteomes" id="UP001167796"/>
    </source>
</evidence>
<keyword evidence="1" id="KW-1133">Transmembrane helix</keyword>
<evidence type="ECO:0000259" key="2">
    <source>
        <dbReference type="Pfam" id="PF07584"/>
    </source>
</evidence>
<evidence type="ECO:0000256" key="1">
    <source>
        <dbReference type="SAM" id="Phobius"/>
    </source>
</evidence>
<dbReference type="Proteomes" id="UP001167796">
    <property type="component" value="Unassembled WGS sequence"/>
</dbReference>
<name>A0ABT9AGZ1_9BACT</name>
<sequence>MFTLLNPAALLALLGLLVPVAIHLWNRRPGREVAVGSLRWLAAGANRRLRNLKLEQLGLLLLRAALLAVLAVAVAGPGWRRALPAGRGQVLLSPEVLGTPALAALRPGIDSLRRRGYGLRWLAAGFPKMSGAAWRADAVGPRDSARLLRMGAGFGWARVQQAAEAFAGQPLYVLTPATLAGLQGPHPPLRAGITWQTLPGTTTATWVQEAAGRGDSIGVVIGQSTETRTSFSRKTALKPQPGQLLRAPGVQPMRLQPGPGSAQKLVALAPDTTTNSTLAVAVTPPLTVTIYAAPAYAPDARYLRAAIRAAGAGLASSPSIELATSVPTDPKAQWLFWLSDAPLPENWRTAVQRGSQVWQEAAGPGVPDEARLVPLAAAETPATIFRRGSEPAASGSQPVWVDGRGRAVLSRHSFGAGAFYQLHTRLNPAWSNLVDNATLPARLLALLHPTTFEVPQLTADNQTLAMQDQRAIDPAQLPGRQSGSAAAPGDLLKTAPTAFQVADLRPWLVLVAGLLFALERLLARRREIRSAASAL</sequence>
<dbReference type="InterPro" id="IPR024163">
    <property type="entry name" value="Aerotolerance_reg_N"/>
</dbReference>
<feature type="transmembrane region" description="Helical" evidence="1">
    <location>
        <begin position="57"/>
        <end position="79"/>
    </location>
</feature>
<accession>A0ABT9AGZ1</accession>
<protein>
    <submittedName>
        <fullName evidence="3">BatA domain-containing protein</fullName>
    </submittedName>
</protein>
<keyword evidence="1" id="KW-0472">Membrane</keyword>
<dbReference type="Pfam" id="PF07584">
    <property type="entry name" value="BatA"/>
    <property type="match status" value="1"/>
</dbReference>
<reference evidence="3" key="1">
    <citation type="submission" date="2023-07" db="EMBL/GenBank/DDBJ databases">
        <authorList>
            <person name="Kim M.K."/>
        </authorList>
    </citation>
    <scope>NUCLEOTIDE SEQUENCE</scope>
    <source>
        <strain evidence="3">M29</strain>
    </source>
</reference>
<dbReference type="PANTHER" id="PTHR37464:SF1">
    <property type="entry name" value="BLL2463 PROTEIN"/>
    <property type="match status" value="1"/>
</dbReference>
<proteinExistence type="predicted"/>
<keyword evidence="4" id="KW-1185">Reference proteome</keyword>
<dbReference type="NCBIfam" id="TIGR02226">
    <property type="entry name" value="two_anch"/>
    <property type="match status" value="1"/>
</dbReference>
<dbReference type="InterPro" id="IPR011933">
    <property type="entry name" value="Double_TM_dom"/>
</dbReference>
<feature type="transmembrane region" description="Helical" evidence="1">
    <location>
        <begin position="6"/>
        <end position="25"/>
    </location>
</feature>
<feature type="domain" description="Aerotolerance regulator N-terminal" evidence="2">
    <location>
        <begin position="1"/>
        <end position="77"/>
    </location>
</feature>